<feature type="transmembrane region" description="Helical" evidence="1">
    <location>
        <begin position="312"/>
        <end position="338"/>
    </location>
</feature>
<feature type="transmembrane region" description="Helical" evidence="1">
    <location>
        <begin position="182"/>
        <end position="203"/>
    </location>
</feature>
<dbReference type="Proteomes" id="UP000601435">
    <property type="component" value="Unassembled WGS sequence"/>
</dbReference>
<feature type="transmembrane region" description="Helical" evidence="1">
    <location>
        <begin position="259"/>
        <end position="277"/>
    </location>
</feature>
<sequence>MLLVLAVTWHLVMIWAGNRSQSRPLVLAGIGMGQVVTFAQLLLVIRQFGVKWGEPFLTLLKMLDVVAFDVLLSSLSSIKCFAEVPTLSLFVIQSFALPCCLVVVLAVTHVVYSKVRRSGGKEVPLRLFGRSLGFLAVLFFIAACSLLLRPFRCKGHPNGLYTIDDYPDVFCDGQGTHLQMCLYAAFALLAPLSFLSVCAWVIVIEFPRKVRAADANFVRAWSFLAMRFRPGAQGFAVVFLFRNLMIVLCPLLPSETARMLSMNLILYLSLCCSAYAKPWRVRLSTHLDLLMHGGALTILDIGALFVPSADSFSSMLACVVIAVLVATLLLLASLYGLVRHLIAKKHKRYSFFLCHHKQAAGSLARLLKIELQHRASKFKTFIDSDDLKDLSKLFNHVAHDVEKVVILGSPAVLSRKWCVGEMVTARQQSVPSLLITLPGFSMPDESFRRHYANAVGDIRDLSSLGIGLPEVNDTLKWLWTLETLELNVVSAEGIDEVVASLTQTTGTSICQGSKDQDVDGVILADPDDMEAVATALVLYDLLAPLLIGSSSLKLAVLTRTEPIPVDSVCAVLICSDGGLASKQIAEWLTQASYLTYCAVLPILVTDDFQFPSLSSFREIASTGIENGDTASYFRIIKAVFQEVALLFTPHSSSAMELDLRVAQIAQRLQDGDSQPLAARCASILFEKDPGQGH</sequence>
<evidence type="ECO:0000313" key="3">
    <source>
        <dbReference type="EMBL" id="CAE7632843.1"/>
    </source>
</evidence>
<evidence type="ECO:0000256" key="2">
    <source>
        <dbReference type="SAM" id="SignalP"/>
    </source>
</evidence>
<keyword evidence="1" id="KW-1133">Transmembrane helix</keyword>
<protein>
    <recommendedName>
        <fullName evidence="5">TIR domain-containing protein</fullName>
    </recommendedName>
</protein>
<name>A0A812VQF9_9DINO</name>
<feature type="transmembrane region" description="Helical" evidence="1">
    <location>
        <begin position="234"/>
        <end position="253"/>
    </location>
</feature>
<evidence type="ECO:0008006" key="5">
    <source>
        <dbReference type="Google" id="ProtNLM"/>
    </source>
</evidence>
<feature type="non-terminal residue" evidence="3">
    <location>
        <position position="1"/>
    </location>
</feature>
<organism evidence="3 4">
    <name type="scientific">Symbiodinium necroappetens</name>
    <dbReference type="NCBI Taxonomy" id="1628268"/>
    <lineage>
        <taxon>Eukaryota</taxon>
        <taxon>Sar</taxon>
        <taxon>Alveolata</taxon>
        <taxon>Dinophyceae</taxon>
        <taxon>Suessiales</taxon>
        <taxon>Symbiodiniaceae</taxon>
        <taxon>Symbiodinium</taxon>
    </lineage>
</organism>
<evidence type="ECO:0000256" key="1">
    <source>
        <dbReference type="SAM" id="Phobius"/>
    </source>
</evidence>
<proteinExistence type="predicted"/>
<keyword evidence="1" id="KW-0472">Membrane</keyword>
<dbReference type="SUPFAM" id="SSF52200">
    <property type="entry name" value="Toll/Interleukin receptor TIR domain"/>
    <property type="match status" value="1"/>
</dbReference>
<evidence type="ECO:0000313" key="4">
    <source>
        <dbReference type="Proteomes" id="UP000601435"/>
    </source>
</evidence>
<keyword evidence="4" id="KW-1185">Reference proteome</keyword>
<feature type="transmembrane region" description="Helical" evidence="1">
    <location>
        <begin position="26"/>
        <end position="45"/>
    </location>
</feature>
<feature type="transmembrane region" description="Helical" evidence="1">
    <location>
        <begin position="90"/>
        <end position="112"/>
    </location>
</feature>
<gene>
    <name evidence="3" type="ORF">SNEC2469_LOCUS17840</name>
</gene>
<comment type="caution">
    <text evidence="3">The sequence shown here is derived from an EMBL/GenBank/DDBJ whole genome shotgun (WGS) entry which is preliminary data.</text>
</comment>
<feature type="chain" id="PRO_5032442740" description="TIR domain-containing protein" evidence="2">
    <location>
        <begin position="17"/>
        <end position="693"/>
    </location>
</feature>
<dbReference type="InterPro" id="IPR035897">
    <property type="entry name" value="Toll_tir_struct_dom_sf"/>
</dbReference>
<feature type="signal peptide" evidence="2">
    <location>
        <begin position="1"/>
        <end position="16"/>
    </location>
</feature>
<keyword evidence="2" id="KW-0732">Signal</keyword>
<dbReference type="EMBL" id="CAJNJA010029709">
    <property type="protein sequence ID" value="CAE7632843.1"/>
    <property type="molecule type" value="Genomic_DNA"/>
</dbReference>
<reference evidence="3" key="1">
    <citation type="submission" date="2021-02" db="EMBL/GenBank/DDBJ databases">
        <authorList>
            <person name="Dougan E. K."/>
            <person name="Rhodes N."/>
            <person name="Thang M."/>
            <person name="Chan C."/>
        </authorList>
    </citation>
    <scope>NUCLEOTIDE SEQUENCE</scope>
</reference>
<accession>A0A812VQF9</accession>
<dbReference type="Gene3D" id="3.40.50.10140">
    <property type="entry name" value="Toll/interleukin-1 receptor homology (TIR) domain"/>
    <property type="match status" value="1"/>
</dbReference>
<feature type="transmembrane region" description="Helical" evidence="1">
    <location>
        <begin position="289"/>
        <end position="306"/>
    </location>
</feature>
<dbReference type="OrthoDB" id="440439at2759"/>
<dbReference type="AlphaFoldDB" id="A0A812VQF9"/>
<keyword evidence="1" id="KW-0812">Transmembrane</keyword>
<feature type="transmembrane region" description="Helical" evidence="1">
    <location>
        <begin position="132"/>
        <end position="151"/>
    </location>
</feature>